<dbReference type="AlphaFoldDB" id="A0A9P1JV60"/>
<protein>
    <submittedName>
        <fullName evidence="2">Uncharacterized protein</fullName>
    </submittedName>
</protein>
<evidence type="ECO:0000313" key="3">
    <source>
        <dbReference type="Proteomes" id="UP000007319"/>
    </source>
</evidence>
<reference evidence="2 3" key="1">
    <citation type="journal article" date="2011" name="PLoS Genet.">
        <title>Azospirillum genomes reveal transition of bacteria from aquatic to terrestrial environments.</title>
        <authorList>
            <person name="Wisniewski-Dye F."/>
            <person name="Borziak K."/>
            <person name="Khalsa-Moyers G."/>
            <person name="Alexandre G."/>
            <person name="Sukharnikov L.O."/>
            <person name="Wuichet K."/>
            <person name="Hurst G.B."/>
            <person name="McDonald W.H."/>
            <person name="Robertson J.S."/>
            <person name="Barbe V."/>
            <person name="Calteau A."/>
            <person name="Rouy Z."/>
            <person name="Mangenot S."/>
            <person name="Prigent-Combaret C."/>
            <person name="Normand P."/>
            <person name="Boyer M."/>
            <person name="Siguier P."/>
            <person name="Dessaux Y."/>
            <person name="Elmerich C."/>
            <person name="Condemine G."/>
            <person name="Krishnen G."/>
            <person name="Kennedy I."/>
            <person name="Paterson A.H."/>
            <person name="Gonzalez V."/>
            <person name="Mavingui P."/>
            <person name="Zhulin I.B."/>
        </authorList>
    </citation>
    <scope>NUCLEOTIDE SEQUENCE [LARGE SCALE GENOMIC DNA]</scope>
    <source>
        <strain evidence="2 3">Sp245</strain>
    </source>
</reference>
<dbReference type="Proteomes" id="UP000007319">
    <property type="component" value="Plasmid AZOBR_p1"/>
</dbReference>
<evidence type="ECO:0000313" key="2">
    <source>
        <dbReference type="EMBL" id="CCD00363.1"/>
    </source>
</evidence>
<geneLocation type="plasmid" evidence="2 3">
    <name>AZOBR_p1</name>
</geneLocation>
<dbReference type="EMBL" id="HE577328">
    <property type="protein sequence ID" value="CCD00363.1"/>
    <property type="molecule type" value="Genomic_DNA"/>
</dbReference>
<keyword evidence="2" id="KW-0614">Plasmid</keyword>
<accession>A0A9P1JV60</accession>
<name>A0A9P1JV60_9PROT</name>
<feature type="region of interest" description="Disordered" evidence="1">
    <location>
        <begin position="191"/>
        <end position="217"/>
    </location>
</feature>
<organism evidence="2 3">
    <name type="scientific">Azospirillum baldaniorum</name>
    <dbReference type="NCBI Taxonomy" id="1064539"/>
    <lineage>
        <taxon>Bacteria</taxon>
        <taxon>Pseudomonadati</taxon>
        <taxon>Pseudomonadota</taxon>
        <taxon>Alphaproteobacteria</taxon>
        <taxon>Rhodospirillales</taxon>
        <taxon>Azospirillaceae</taxon>
        <taxon>Azospirillum</taxon>
    </lineage>
</organism>
<sequence>MQTDCLERTEMPQKSCLRAGAALIALYATTLIAGGPAAAQYPSSPDGFKLDMNWNELAPKVVKLNVSSLGVGDHGYIYTYSLGLCRDEQNLHVSRLAPLETSRSTYSEYFKVTRLAGGDVDIETTDSQGDVLKGSKLQERLLSMTLIQLCTKLKESHWPTESTESMTFRVRSVNGGASLSALFALGSDKPAKQADAGLPSQPEPDSASTPTPSSPTWLVLEEKSPLDDSTNATLMLGAVAPDGSAASRGTLFIRCRDRKLDVLITAGGHLLFGDNDKISVTYRYDDEPAKSGSWNESTNSKAIFYPGKESDFIARLLKAKKFFIRIQPRRSAYIDFTFNVGGLAEHSAALSKSCKGVLTTAPAGGTGSPSPANDKPAKNPKT</sequence>
<dbReference type="KEGG" id="abs:AZOBR_p170119"/>
<proteinExistence type="predicted"/>
<gene>
    <name evidence="2" type="ORF">AZOBR_p170119</name>
</gene>
<feature type="region of interest" description="Disordered" evidence="1">
    <location>
        <begin position="360"/>
        <end position="382"/>
    </location>
</feature>
<evidence type="ECO:0000256" key="1">
    <source>
        <dbReference type="SAM" id="MobiDB-lite"/>
    </source>
</evidence>
<keyword evidence="3" id="KW-1185">Reference proteome</keyword>